<feature type="region of interest" description="Disordered" evidence="1">
    <location>
        <begin position="404"/>
        <end position="439"/>
    </location>
</feature>
<feature type="compositionally biased region" description="Low complexity" evidence="1">
    <location>
        <begin position="360"/>
        <end position="374"/>
    </location>
</feature>
<accession>A0AAD4XQW4</accession>
<evidence type="ECO:0000313" key="3">
    <source>
        <dbReference type="Proteomes" id="UP001202328"/>
    </source>
</evidence>
<name>A0AAD4XQW4_9MAGN</name>
<reference evidence="2" key="1">
    <citation type="submission" date="2022-04" db="EMBL/GenBank/DDBJ databases">
        <title>A functionally conserved STORR gene fusion in Papaver species that diverged 16.8 million years ago.</title>
        <authorList>
            <person name="Catania T."/>
        </authorList>
    </citation>
    <scope>NUCLEOTIDE SEQUENCE</scope>
    <source>
        <strain evidence="2">S-188037</strain>
    </source>
</reference>
<evidence type="ECO:0000256" key="1">
    <source>
        <dbReference type="SAM" id="MobiDB-lite"/>
    </source>
</evidence>
<dbReference type="Proteomes" id="UP001202328">
    <property type="component" value="Unassembled WGS sequence"/>
</dbReference>
<feature type="region of interest" description="Disordered" evidence="1">
    <location>
        <begin position="354"/>
        <end position="380"/>
    </location>
</feature>
<feature type="region of interest" description="Disordered" evidence="1">
    <location>
        <begin position="54"/>
        <end position="171"/>
    </location>
</feature>
<feature type="region of interest" description="Disordered" evidence="1">
    <location>
        <begin position="193"/>
        <end position="217"/>
    </location>
</feature>
<proteinExistence type="predicted"/>
<dbReference type="AlphaFoldDB" id="A0AAD4XQW4"/>
<feature type="compositionally biased region" description="Low complexity" evidence="1">
    <location>
        <begin position="247"/>
        <end position="256"/>
    </location>
</feature>
<sequence length="439" mass="47873">MEAFSLLKYWRVGSNGVNKTTEKQQQQQQQPITTTIATTVSEMSVEEEQECVVDGDADDEGPFFDLEFAVPDEDDDNNGGDEKDDDDDDGDSVTTDEEDEDGFGFTVSPGSVSSGGNQIDSFSSPNNLTFSPSDDIFFEGDGGKSVSPLFQSSSSSTSTSSSVENTSNNPKVQFPVSLIKTATKIRVFMLGFKSNNSSNPKPKSEEQKPEQKQSTIRTELKQSKKFVTVKFRVDEILPMISLFTRDSSSSSAANSNTKIMSSSQEEIEVEDEEGKKLISKDVVQKYLKMIKPLYVRVSKRYNNNGGAFSPSRSMDNSSPTTSSPLPVKVEDEISSKRKLGVSNLPNGLRIVRKHLGKSRSASSVNPVTTNSSSSGGIQAKRRDDSLLQQQDGIQSAILHCKRSFNASRDTDSCPRSSTESHEISIDSTRTSIDEAAAGK</sequence>
<dbReference type="EMBL" id="JAJJMB010004025">
    <property type="protein sequence ID" value="KAI3944593.1"/>
    <property type="molecule type" value="Genomic_DNA"/>
</dbReference>
<gene>
    <name evidence="2" type="ORF">MKW98_021051</name>
</gene>
<feature type="region of interest" description="Disordered" evidence="1">
    <location>
        <begin position="306"/>
        <end position="331"/>
    </location>
</feature>
<dbReference type="GO" id="GO:0005886">
    <property type="term" value="C:plasma membrane"/>
    <property type="evidence" value="ECO:0007669"/>
    <property type="project" value="InterPro"/>
</dbReference>
<protein>
    <recommendedName>
        <fullName evidence="4">Membrane-associated kinase regulator 2</fullName>
    </recommendedName>
</protein>
<dbReference type="PANTHER" id="PTHR33929:SF1">
    <property type="entry name" value="MEMBRANE-ASSOCIATED KINASE REGULATOR 2-RELATED"/>
    <property type="match status" value="1"/>
</dbReference>
<dbReference type="PANTHER" id="PTHR33929">
    <property type="entry name" value="MEMBRANE-ASSOCIATED KINASE REGULATOR 2-RELATED"/>
    <property type="match status" value="1"/>
</dbReference>
<feature type="compositionally biased region" description="Acidic residues" evidence="1">
    <location>
        <begin position="70"/>
        <end position="102"/>
    </location>
</feature>
<feature type="compositionally biased region" description="Basic and acidic residues" evidence="1">
    <location>
        <begin position="408"/>
        <end position="424"/>
    </location>
</feature>
<comment type="caution">
    <text evidence="2">The sequence shown here is derived from an EMBL/GenBank/DDBJ whole genome shotgun (WGS) entry which is preliminary data.</text>
</comment>
<feature type="compositionally biased region" description="Polar residues" evidence="1">
    <location>
        <begin position="306"/>
        <end position="324"/>
    </location>
</feature>
<organism evidence="2 3">
    <name type="scientific">Papaver atlanticum</name>
    <dbReference type="NCBI Taxonomy" id="357466"/>
    <lineage>
        <taxon>Eukaryota</taxon>
        <taxon>Viridiplantae</taxon>
        <taxon>Streptophyta</taxon>
        <taxon>Embryophyta</taxon>
        <taxon>Tracheophyta</taxon>
        <taxon>Spermatophyta</taxon>
        <taxon>Magnoliopsida</taxon>
        <taxon>Ranunculales</taxon>
        <taxon>Papaveraceae</taxon>
        <taxon>Papaveroideae</taxon>
        <taxon>Papaver</taxon>
    </lineage>
</organism>
<evidence type="ECO:0008006" key="4">
    <source>
        <dbReference type="Google" id="ProtNLM"/>
    </source>
</evidence>
<feature type="compositionally biased region" description="Basic and acidic residues" evidence="1">
    <location>
        <begin position="202"/>
        <end position="211"/>
    </location>
</feature>
<dbReference type="InterPro" id="IPR039619">
    <property type="entry name" value="MAKR2/5"/>
</dbReference>
<evidence type="ECO:0000313" key="2">
    <source>
        <dbReference type="EMBL" id="KAI3944593.1"/>
    </source>
</evidence>
<feature type="compositionally biased region" description="Low complexity" evidence="1">
    <location>
        <begin position="152"/>
        <end position="169"/>
    </location>
</feature>
<feature type="compositionally biased region" description="Polar residues" evidence="1">
    <location>
        <begin position="108"/>
        <end position="132"/>
    </location>
</feature>
<keyword evidence="3" id="KW-1185">Reference proteome</keyword>
<feature type="region of interest" description="Disordered" evidence="1">
    <location>
        <begin position="247"/>
        <end position="269"/>
    </location>
</feature>